<feature type="coiled-coil region" evidence="1">
    <location>
        <begin position="289"/>
        <end position="417"/>
    </location>
</feature>
<dbReference type="InterPro" id="IPR003877">
    <property type="entry name" value="SPRY_dom"/>
</dbReference>
<dbReference type="PROSITE" id="PS50188">
    <property type="entry name" value="B302_SPRY"/>
    <property type="match status" value="1"/>
</dbReference>
<accession>A0A8T2KYF0</accession>
<feature type="coiled-coil region" evidence="1">
    <location>
        <begin position="992"/>
        <end position="1054"/>
    </location>
</feature>
<dbReference type="Gene3D" id="2.60.120.920">
    <property type="match status" value="1"/>
</dbReference>
<evidence type="ECO:0000256" key="1">
    <source>
        <dbReference type="SAM" id="Coils"/>
    </source>
</evidence>
<proteinExistence type="predicted"/>
<evidence type="ECO:0000256" key="3">
    <source>
        <dbReference type="SAM" id="SignalP"/>
    </source>
</evidence>
<comment type="caution">
    <text evidence="5">The sequence shown here is derived from an EMBL/GenBank/DDBJ whole genome shotgun (WGS) entry which is preliminary data.</text>
</comment>
<evidence type="ECO:0000259" key="4">
    <source>
        <dbReference type="PROSITE" id="PS50188"/>
    </source>
</evidence>
<feature type="coiled-coil region" evidence="1">
    <location>
        <begin position="136"/>
        <end position="170"/>
    </location>
</feature>
<dbReference type="PRINTS" id="PR01407">
    <property type="entry name" value="BUTYPHLNCDUF"/>
</dbReference>
<feature type="coiled-coil region" evidence="1">
    <location>
        <begin position="809"/>
        <end position="952"/>
    </location>
</feature>
<dbReference type="OrthoDB" id="8950241at2759"/>
<dbReference type="Proteomes" id="UP000752171">
    <property type="component" value="Unassembled WGS sequence"/>
</dbReference>
<dbReference type="EMBL" id="JAICCE010000021">
    <property type="protein sequence ID" value="KAG9262885.1"/>
    <property type="molecule type" value="Genomic_DNA"/>
</dbReference>
<name>A0A8T2KYF0_ASTMX</name>
<reference evidence="5 6" key="1">
    <citation type="submission" date="2021-07" db="EMBL/GenBank/DDBJ databases">
        <authorList>
            <person name="Imarazene B."/>
            <person name="Zahm M."/>
            <person name="Klopp C."/>
            <person name="Cabau C."/>
            <person name="Beille S."/>
            <person name="Jouanno E."/>
            <person name="Castinel A."/>
            <person name="Lluch J."/>
            <person name="Gil L."/>
            <person name="Kuchtly C."/>
            <person name="Lopez Roques C."/>
            <person name="Donnadieu C."/>
            <person name="Parrinello H."/>
            <person name="Journot L."/>
            <person name="Du K."/>
            <person name="Schartl M."/>
            <person name="Retaux S."/>
            <person name="Guiguen Y."/>
        </authorList>
    </citation>
    <scope>NUCLEOTIDE SEQUENCE [LARGE SCALE GENOMIC DNA]</scope>
    <source>
        <strain evidence="5">Pach_M1</strain>
        <tissue evidence="5">Testis</tissue>
    </source>
</reference>
<dbReference type="FunFam" id="2.60.120.920:FF:000004">
    <property type="entry name" value="Butyrophilin subfamily 1 member A1"/>
    <property type="match status" value="1"/>
</dbReference>
<feature type="region of interest" description="Disordered" evidence="2">
    <location>
        <begin position="1335"/>
        <end position="1371"/>
    </location>
</feature>
<dbReference type="PANTHER" id="PTHR24103">
    <property type="entry name" value="E3 UBIQUITIN-PROTEIN LIGASE TRIM"/>
    <property type="match status" value="1"/>
</dbReference>
<dbReference type="InterPro" id="IPR013320">
    <property type="entry name" value="ConA-like_dom_sf"/>
</dbReference>
<feature type="chain" id="PRO_5035860182" evidence="3">
    <location>
        <begin position="22"/>
        <end position="1686"/>
    </location>
</feature>
<organism evidence="5 6">
    <name type="scientific">Astyanax mexicanus</name>
    <name type="common">Blind cave fish</name>
    <name type="synonym">Astyanax fasciatus mexicanus</name>
    <dbReference type="NCBI Taxonomy" id="7994"/>
    <lineage>
        <taxon>Eukaryota</taxon>
        <taxon>Metazoa</taxon>
        <taxon>Chordata</taxon>
        <taxon>Craniata</taxon>
        <taxon>Vertebrata</taxon>
        <taxon>Euteleostomi</taxon>
        <taxon>Actinopterygii</taxon>
        <taxon>Neopterygii</taxon>
        <taxon>Teleostei</taxon>
        <taxon>Ostariophysi</taxon>
        <taxon>Characiformes</taxon>
        <taxon>Characoidei</taxon>
        <taxon>Acestrorhamphidae</taxon>
        <taxon>Acestrorhamphinae</taxon>
        <taxon>Astyanax</taxon>
    </lineage>
</organism>
<evidence type="ECO:0000313" key="5">
    <source>
        <dbReference type="EMBL" id="KAG9262885.1"/>
    </source>
</evidence>
<protein>
    <submittedName>
        <fullName evidence="5">Myosin-2 heavy chain-like</fullName>
    </submittedName>
</protein>
<dbReference type="CDD" id="cd13733">
    <property type="entry name" value="SPRY_PRY_C-I_1"/>
    <property type="match status" value="1"/>
</dbReference>
<feature type="coiled-coil region" evidence="1">
    <location>
        <begin position="1086"/>
        <end position="1292"/>
    </location>
</feature>
<feature type="coiled-coil region" evidence="1">
    <location>
        <begin position="560"/>
        <end position="721"/>
    </location>
</feature>
<feature type="region of interest" description="Disordered" evidence="2">
    <location>
        <begin position="1430"/>
        <end position="1449"/>
    </location>
</feature>
<dbReference type="Gene3D" id="1.10.287.1490">
    <property type="match status" value="1"/>
</dbReference>
<sequence length="1686" mass="192405">MGWIQLLLLGFLSSCFTCSSGVWGYRIERSPDERFRQLCEGAEVELKNCNLRLAKKIEYTTGIEKEVFTLKRQLRQLRLTCKDASQAASVQISALQNQLDSLLKQLGESTSGPANEVMIIMQKYINMKKLEMDMSMQSDTSKISLMQDQLKALEAELKQKTAALKEVKCSADGGGEEAEISRIVEEINKLSLEGSTSAEISRLAGLKTILDKKLNKMDGTGFATSEKISVIMEGNEQMVVIQRKLADLLKTEAEYTALLQRLKVKKVLLSDLKEEKNEKGPNPELSKHITVVEKEVWALEDELELLKRTLSRREVLEKELLQKKKQVEGKLEELKKKMELFSRLLSVQLELQVTQVRWMGEKAAAEVLIKDLQKHLEEKEDKISRLLAKNIYLDKKLADLMAECDDIQVKFNELSDQLEATLGKLPNTNLKYVLEIVTLNIDIDSIRETITREKSLSKIEELKKLLKKKTDELNLKKYELKNKDPSAVKILVIIEKTKEIQNLQSSVVNVNDLDSISKLQKELIKLIDDLDDSNPAKLVLKNMVMLSEESWLKKLINKMNQRSQQQITDLEKVLKETEETLKYKTAELVKTGSYADQLIKDIVVLRGDVKKIKEELSRLQVSSVSQVAELEKMLTKTKQELEKGNRSLNDKDAELAKNMARITQLIEELRQTKLRAQENDEEAAATIADLEKRVRKSEEEKNRVKQENRKLQEDLREARKCTEVHESYSELQDKYDKEVSKLSNNFARQVLTIKTLSDEVSLLKSKLSVATGNTDALEAELKKKSGDLMKVMKELEKSKVDSSEMVKLLEAMRKLNKQQDQSIAEYLAEIDALGKEMEGLTAKLGTRGDEKAQLTIQVMVLKEEISKLEKLQSDLKQEAVKKSESLKNEIEETKKEIIFLKRSGCKTEETKQQIDRLQVEVKAKERELEKLKQNSEAEQDQLAEKLAQIAKKLESSGVELKKKDAQNAELIQQLLDLGQKLKDSQSGQNTIKEEAEKQINDLKIKLKNKEVELSQLKISNSDLEERVRKSEEEKNRVKQENRKLQEDLKEARKCTEVHESYSELQTKFDKDVSKLTNDFARQVLTIQTLSDEVTALQNKLSKSEGNTDALQVELKKKTADLEKVTKELSKSKLGSAETVKLLEAMRKLNKQQDQSIAEYLAEIDALGKDMEGLMAKLGSRGDEKAQLTIQVMVLKEEISKLEKLQSDLKQEAVKKTESLKNEIEETKKEIIFLKKSGCKTEETKQQIDRLQVEVKAKERELEKLKKNTEAELDQLMEKLSEKTKKLEFSGKELSEKDEQNAKLIQQLIDLGQKMKETQSGQKTIKEEAEKQINDLKQQLQKKEEDVSKLKQSNTDLKEQVKNKDKDVSQLNNEKAALNAELGKKKEELIKAEKEVKVKEEAIDNVKKELKTKEEEIKGGCSEVKKKLKSKEEEVTKLKESHKNTLNENEKLKTQISDTDAKLQELEELERENEELQKELAKVQEEYKNKIEETKTNAFTVVSPEWDPDTAHPQLLLTSKGKAVKASEFARFVPDNPERFNAALAALGKKGYDSGKPYWEVDVDIRACFVVGVAKKSANRKGSLAYGPKNGYWVIVRRKDGQYHALNDKTTPLKLPVKPTVIGVLLDFNKGNVVFFNAKTKKPIYTYHNNKFSETLFPYIETCHSQGKNEPPIVVSDADSVLMDNVS</sequence>
<feature type="domain" description="B30.2/SPRY" evidence="4">
    <location>
        <begin position="1483"/>
        <end position="1679"/>
    </location>
</feature>
<dbReference type="InterPro" id="IPR050143">
    <property type="entry name" value="TRIM/RBCC"/>
</dbReference>
<dbReference type="SMART" id="SM00449">
    <property type="entry name" value="SPRY"/>
    <property type="match status" value="1"/>
</dbReference>
<dbReference type="InterPro" id="IPR001870">
    <property type="entry name" value="B30.2/SPRY"/>
</dbReference>
<dbReference type="InterPro" id="IPR043136">
    <property type="entry name" value="B30.2/SPRY_sf"/>
</dbReference>
<dbReference type="SUPFAM" id="SSF49899">
    <property type="entry name" value="Concanavalin A-like lectins/glucanases"/>
    <property type="match status" value="1"/>
</dbReference>
<keyword evidence="1" id="KW-0175">Coiled coil</keyword>
<dbReference type="SMART" id="SM00589">
    <property type="entry name" value="PRY"/>
    <property type="match status" value="1"/>
</dbReference>
<dbReference type="Pfam" id="PF13765">
    <property type="entry name" value="PRY"/>
    <property type="match status" value="1"/>
</dbReference>
<gene>
    <name evidence="5" type="ORF">AMEX_G24821</name>
</gene>
<feature type="coiled-coil region" evidence="1">
    <location>
        <begin position="452"/>
        <end position="479"/>
    </location>
</feature>
<feature type="signal peptide" evidence="3">
    <location>
        <begin position="1"/>
        <end position="21"/>
    </location>
</feature>
<dbReference type="InterPro" id="IPR006574">
    <property type="entry name" value="PRY"/>
</dbReference>
<keyword evidence="3" id="KW-0732">Signal</keyword>
<dbReference type="Pfam" id="PF00622">
    <property type="entry name" value="SPRY"/>
    <property type="match status" value="1"/>
</dbReference>
<evidence type="ECO:0000313" key="6">
    <source>
        <dbReference type="Proteomes" id="UP000752171"/>
    </source>
</evidence>
<feature type="compositionally biased region" description="Basic and acidic residues" evidence="2">
    <location>
        <begin position="1355"/>
        <end position="1367"/>
    </location>
</feature>
<evidence type="ECO:0000256" key="2">
    <source>
        <dbReference type="SAM" id="MobiDB-lite"/>
    </source>
</evidence>
<dbReference type="InterPro" id="IPR003879">
    <property type="entry name" value="Butyrophylin_SPRY"/>
</dbReference>